<dbReference type="InterPro" id="IPR043504">
    <property type="entry name" value="Peptidase_S1_PA_chymotrypsin"/>
</dbReference>
<keyword evidence="4" id="KW-1015">Disulfide bond</keyword>
<dbReference type="SUPFAM" id="SSF50494">
    <property type="entry name" value="Trypsin-like serine proteases"/>
    <property type="match status" value="2"/>
</dbReference>
<evidence type="ECO:0000313" key="10">
    <source>
        <dbReference type="Proteomes" id="UP000001307"/>
    </source>
</evidence>
<dbReference type="PROSITE" id="PS50240">
    <property type="entry name" value="TRYPSIN_DOM"/>
    <property type="match status" value="2"/>
</dbReference>
<evidence type="ECO:0000256" key="7">
    <source>
        <dbReference type="SAM" id="SignalP"/>
    </source>
</evidence>
<dbReference type="InterPro" id="IPR001254">
    <property type="entry name" value="Trypsin_dom"/>
</dbReference>
<keyword evidence="7" id="KW-0732">Signal</keyword>
<dbReference type="InterPro" id="IPR001314">
    <property type="entry name" value="Peptidase_S1A"/>
</dbReference>
<organism evidence="9">
    <name type="scientific">Oikopleura dioica</name>
    <name type="common">Tunicate</name>
    <dbReference type="NCBI Taxonomy" id="34765"/>
    <lineage>
        <taxon>Eukaryota</taxon>
        <taxon>Metazoa</taxon>
        <taxon>Chordata</taxon>
        <taxon>Tunicata</taxon>
        <taxon>Appendicularia</taxon>
        <taxon>Copelata</taxon>
        <taxon>Oikopleuridae</taxon>
        <taxon>Oikopleura</taxon>
    </lineage>
</organism>
<dbReference type="MEROPS" id="S01.247"/>
<dbReference type="Pfam" id="PF00089">
    <property type="entry name" value="Trypsin"/>
    <property type="match status" value="2"/>
</dbReference>
<comment type="similarity">
    <text evidence="5">Belongs to the peptidase S1 family. CLIP subfamily.</text>
</comment>
<dbReference type="GO" id="GO:0006508">
    <property type="term" value="P:proteolysis"/>
    <property type="evidence" value="ECO:0007669"/>
    <property type="project" value="UniProtKB-KW"/>
</dbReference>
<dbReference type="FunFam" id="2.40.10.10:FF:000002">
    <property type="entry name" value="Transmembrane protease serine"/>
    <property type="match status" value="1"/>
</dbReference>
<dbReference type="PRINTS" id="PR00722">
    <property type="entry name" value="CHYMOTRYPSIN"/>
</dbReference>
<dbReference type="InParanoid" id="E4XI03"/>
<dbReference type="PROSITE" id="PS00135">
    <property type="entry name" value="TRYPSIN_SER"/>
    <property type="match status" value="2"/>
</dbReference>
<accession>E4XI03</accession>
<dbReference type="SMART" id="SM00020">
    <property type="entry name" value="Tryp_SPc"/>
    <property type="match status" value="2"/>
</dbReference>
<evidence type="ECO:0000256" key="6">
    <source>
        <dbReference type="RuleBase" id="RU363034"/>
    </source>
</evidence>
<evidence type="ECO:0000256" key="4">
    <source>
        <dbReference type="ARBA" id="ARBA00023157"/>
    </source>
</evidence>
<dbReference type="Gene3D" id="2.40.10.10">
    <property type="entry name" value="Trypsin-like serine proteases"/>
    <property type="match status" value="2"/>
</dbReference>
<feature type="signal peptide" evidence="7">
    <location>
        <begin position="1"/>
        <end position="17"/>
    </location>
</feature>
<dbReference type="GO" id="GO:0004252">
    <property type="term" value="F:serine-type endopeptidase activity"/>
    <property type="evidence" value="ECO:0007669"/>
    <property type="project" value="InterPro"/>
</dbReference>
<evidence type="ECO:0000256" key="3">
    <source>
        <dbReference type="ARBA" id="ARBA00022825"/>
    </source>
</evidence>
<reference evidence="9" key="1">
    <citation type="journal article" date="2010" name="Science">
        <title>Plasticity of animal genome architecture unmasked by rapid evolution of a pelagic tunicate.</title>
        <authorList>
            <person name="Denoeud F."/>
            <person name="Henriet S."/>
            <person name="Mungpakdee S."/>
            <person name="Aury J.M."/>
            <person name="Da Silva C."/>
            <person name="Brinkmann H."/>
            <person name="Mikhaleva J."/>
            <person name="Olsen L.C."/>
            <person name="Jubin C."/>
            <person name="Canestro C."/>
            <person name="Bouquet J.M."/>
            <person name="Danks G."/>
            <person name="Poulain J."/>
            <person name="Campsteijn C."/>
            <person name="Adamski M."/>
            <person name="Cross I."/>
            <person name="Yadetie F."/>
            <person name="Muffato M."/>
            <person name="Louis A."/>
            <person name="Butcher S."/>
            <person name="Tsagkogeorga G."/>
            <person name="Konrad A."/>
            <person name="Singh S."/>
            <person name="Jensen M.F."/>
            <person name="Cong E.H."/>
            <person name="Eikeseth-Otteraa H."/>
            <person name="Noel B."/>
            <person name="Anthouard V."/>
            <person name="Porcel B.M."/>
            <person name="Kachouri-Lafond R."/>
            <person name="Nishino A."/>
            <person name="Ugolini M."/>
            <person name="Chourrout P."/>
            <person name="Nishida H."/>
            <person name="Aasland R."/>
            <person name="Huzurbazar S."/>
            <person name="Westhof E."/>
            <person name="Delsuc F."/>
            <person name="Lehrach H."/>
            <person name="Reinhardt R."/>
            <person name="Weissenbach J."/>
            <person name="Roy S.W."/>
            <person name="Artiguenave F."/>
            <person name="Postlethwait J.H."/>
            <person name="Manak J.R."/>
            <person name="Thompson E.M."/>
            <person name="Jaillon O."/>
            <person name="Du Pasquier L."/>
            <person name="Boudinot P."/>
            <person name="Liberles D.A."/>
            <person name="Volff J.N."/>
            <person name="Philippe H."/>
            <person name="Lenhard B."/>
            <person name="Roest Crollius H."/>
            <person name="Wincker P."/>
            <person name="Chourrout D."/>
        </authorList>
    </citation>
    <scope>NUCLEOTIDE SEQUENCE [LARGE SCALE GENOMIC DNA]</scope>
</reference>
<dbReference type="InterPro" id="IPR018114">
    <property type="entry name" value="TRYPSIN_HIS"/>
</dbReference>
<dbReference type="OrthoDB" id="10059102at2759"/>
<dbReference type="EMBL" id="FN653053">
    <property type="protein sequence ID" value="CBY10219.1"/>
    <property type="molecule type" value="Genomic_DNA"/>
</dbReference>
<dbReference type="InterPro" id="IPR009003">
    <property type="entry name" value="Peptidase_S1_PA"/>
</dbReference>
<dbReference type="Proteomes" id="UP000001307">
    <property type="component" value="Unassembled WGS sequence"/>
</dbReference>
<keyword evidence="1 6" id="KW-0645">Protease</keyword>
<evidence type="ECO:0000259" key="8">
    <source>
        <dbReference type="PROSITE" id="PS50240"/>
    </source>
</evidence>
<dbReference type="FunFam" id="2.40.10.10:FF:000003">
    <property type="entry name" value="Transmembrane serine protease 3"/>
    <property type="match status" value="1"/>
</dbReference>
<feature type="chain" id="PRO_5003192976" description="Peptidase S1 domain-containing protein" evidence="7">
    <location>
        <begin position="18"/>
        <end position="703"/>
    </location>
</feature>
<dbReference type="AlphaFoldDB" id="E4XI03"/>
<proteinExistence type="inferred from homology"/>
<dbReference type="CDD" id="cd00190">
    <property type="entry name" value="Tryp_SPc"/>
    <property type="match status" value="2"/>
</dbReference>
<evidence type="ECO:0000256" key="1">
    <source>
        <dbReference type="ARBA" id="ARBA00022670"/>
    </source>
</evidence>
<dbReference type="PANTHER" id="PTHR24252:SF7">
    <property type="entry name" value="HYALIN"/>
    <property type="match status" value="1"/>
</dbReference>
<name>E4XI03_OIKDI</name>
<dbReference type="PROSITE" id="PS00134">
    <property type="entry name" value="TRYPSIN_HIS"/>
    <property type="match status" value="2"/>
</dbReference>
<evidence type="ECO:0000256" key="5">
    <source>
        <dbReference type="ARBA" id="ARBA00024195"/>
    </source>
</evidence>
<keyword evidence="3 6" id="KW-0720">Serine protease</keyword>
<gene>
    <name evidence="9" type="ORF">GSOID_T00011154001</name>
</gene>
<evidence type="ECO:0000313" key="9">
    <source>
        <dbReference type="EMBL" id="CBY10219.1"/>
    </source>
</evidence>
<keyword evidence="10" id="KW-1185">Reference proteome</keyword>
<sequence length="703" mass="76337">MGLITLCLALLAARARAFGPNFYSQWKQRSTSAKNFAVANSPNGLLPSGLICRDTVPNSGSRFMVERIINGTTAGSNWPFIVRLKVDKMFLCGGAILNEQWIVTAAHCLFNMNHVFVTIGDRSKLFHEEDEVQVFPEHFFVHPDFDKTSMVNDVALIKLPKPIPFTDKIQPVCLARNIPAAGTSCFVAGWGATSQGGFSSDKLLEAKVETIPDHQCSSSQSYGKWYQKETMLCAGKFDEGGTDSCQGDSGGPLICVEGNVPVLQGLVSWGVGCAQPNKPGVYTRIASSRLWIEKSIWLGQAADPSTIEQEIAQIEPTTMPMFSTPKFSLPLTMPPMKGHLLPPNLRCSANKIDDRYGSRMYRSMITAGLFDRIIMGQQVETNHWKWIASLEGSCGLTLIAERWALSAAHCCSPRIVGAPITFGTTKLDGSGDDTTTVTIVDFQKHEQFGTVGGFAGAFINDICLLQLSDNVKANKNIGPACLPADKIDNSFKGECFIAGWGTLAEKEDIQPDTLMEAAVPYVNHKECLTMIRSDVLFEREMMCFGGNHTDSCQGDSGGPLICIENGEPVLRGITSFGKGCGRANKPGIYVRVSNYIDWVDSSIQRMLARTSCGAVRSAYQVIGNDIKIDCAASKCTFSCTTSGTAPTVKTVRCMNPGKHRWFPPPPKTGVIRCEDLSKKNACGPVSSLFPVNSPVSAQVLTIV</sequence>
<feature type="domain" description="Peptidase S1" evidence="8">
    <location>
        <begin position="68"/>
        <end position="297"/>
    </location>
</feature>
<dbReference type="InterPro" id="IPR033116">
    <property type="entry name" value="TRYPSIN_SER"/>
</dbReference>
<dbReference type="PANTHER" id="PTHR24252">
    <property type="entry name" value="ACROSIN-RELATED"/>
    <property type="match status" value="1"/>
</dbReference>
<feature type="domain" description="Peptidase S1" evidence="8">
    <location>
        <begin position="373"/>
        <end position="604"/>
    </location>
</feature>
<protein>
    <recommendedName>
        <fullName evidence="8">Peptidase S1 domain-containing protein</fullName>
    </recommendedName>
</protein>
<evidence type="ECO:0000256" key="2">
    <source>
        <dbReference type="ARBA" id="ARBA00022801"/>
    </source>
</evidence>
<keyword evidence="2 6" id="KW-0378">Hydrolase</keyword>